<dbReference type="RefSeq" id="WP_256618180.1">
    <property type="nucleotide sequence ID" value="NZ_JANIBC010000001.1"/>
</dbReference>
<gene>
    <name evidence="1" type="ORF">NOG11_03170</name>
</gene>
<sequence length="41" mass="4794">MKFAFFLLTLIILSVALLYVLGDRRQPQTRTITQEVELQAR</sequence>
<evidence type="ECO:0000313" key="2">
    <source>
        <dbReference type="Proteomes" id="UP001142610"/>
    </source>
</evidence>
<dbReference type="AlphaFoldDB" id="A0A9X2L7G4"/>
<name>A0A9X2L7G4_9PROT</name>
<protein>
    <submittedName>
        <fullName evidence="1">Uncharacterized protein</fullName>
    </submittedName>
</protein>
<keyword evidence="2" id="KW-1185">Reference proteome</keyword>
<accession>A0A9X2L7G4</accession>
<organism evidence="1 2">
    <name type="scientific">Parvularcula maris</name>
    <dbReference type="NCBI Taxonomy" id="2965077"/>
    <lineage>
        <taxon>Bacteria</taxon>
        <taxon>Pseudomonadati</taxon>
        <taxon>Pseudomonadota</taxon>
        <taxon>Alphaproteobacteria</taxon>
        <taxon>Parvularculales</taxon>
        <taxon>Parvularculaceae</taxon>
        <taxon>Parvularcula</taxon>
    </lineage>
</organism>
<evidence type="ECO:0000313" key="1">
    <source>
        <dbReference type="EMBL" id="MCQ8184378.1"/>
    </source>
</evidence>
<dbReference type="Proteomes" id="UP001142610">
    <property type="component" value="Unassembled WGS sequence"/>
</dbReference>
<reference evidence="1" key="1">
    <citation type="submission" date="2022-07" db="EMBL/GenBank/DDBJ databases">
        <title>Parvularcula maris sp. nov., an algicidal bacterium isolated from seawater.</title>
        <authorList>
            <person name="Li F."/>
        </authorList>
    </citation>
    <scope>NUCLEOTIDE SEQUENCE</scope>
    <source>
        <strain evidence="1">BGMRC 0090</strain>
    </source>
</reference>
<comment type="caution">
    <text evidence="1">The sequence shown here is derived from an EMBL/GenBank/DDBJ whole genome shotgun (WGS) entry which is preliminary data.</text>
</comment>
<proteinExistence type="predicted"/>
<dbReference type="EMBL" id="JANIBC010000001">
    <property type="protein sequence ID" value="MCQ8184378.1"/>
    <property type="molecule type" value="Genomic_DNA"/>
</dbReference>